<dbReference type="InterPro" id="IPR024983">
    <property type="entry name" value="CHAT_dom"/>
</dbReference>
<keyword evidence="1" id="KW-0677">Repeat</keyword>
<protein>
    <submittedName>
        <fullName evidence="6">CHAT domain-containing protein</fullName>
    </submittedName>
</protein>
<comment type="caution">
    <text evidence="6">The sequence shown here is derived from an EMBL/GenBank/DDBJ whole genome shotgun (WGS) entry which is preliminary data.</text>
</comment>
<name>A0A4U1IVR3_9BACT</name>
<evidence type="ECO:0000256" key="4">
    <source>
        <dbReference type="SAM" id="MobiDB-lite"/>
    </source>
</evidence>
<keyword evidence="2 3" id="KW-0802">TPR repeat</keyword>
<dbReference type="Pfam" id="PF13424">
    <property type="entry name" value="TPR_12"/>
    <property type="match status" value="3"/>
</dbReference>
<evidence type="ECO:0000256" key="3">
    <source>
        <dbReference type="PROSITE-ProRule" id="PRU00339"/>
    </source>
</evidence>
<organism evidence="6 7">
    <name type="scientific">Polyangium fumosum</name>
    <dbReference type="NCBI Taxonomy" id="889272"/>
    <lineage>
        <taxon>Bacteria</taxon>
        <taxon>Pseudomonadati</taxon>
        <taxon>Myxococcota</taxon>
        <taxon>Polyangia</taxon>
        <taxon>Polyangiales</taxon>
        <taxon>Polyangiaceae</taxon>
        <taxon>Polyangium</taxon>
    </lineage>
</organism>
<feature type="repeat" description="TPR" evidence="3">
    <location>
        <begin position="220"/>
        <end position="253"/>
    </location>
</feature>
<evidence type="ECO:0000313" key="7">
    <source>
        <dbReference type="Proteomes" id="UP000309215"/>
    </source>
</evidence>
<dbReference type="PROSITE" id="PS50005">
    <property type="entry name" value="TPR"/>
    <property type="match status" value="3"/>
</dbReference>
<sequence length="998" mass="106918">MAREATTRPASDGRTSMMRRLANVALALALALGTLSGATARADAPAKPAAAMLDDEAIEKDVEALYAAGKYGEALAAAQRLVALREQKYGKEHAKTGSALSDLGGMYLATGDAPKAESLLRRAVEILEASKGADDLLATALGNLGAMLKKKGDSKGAEKLYERAVALEEKGGAPRESALGTVLANLAGLYMATGRLPQAEKVFLRAITIHEKAGPERSLLNDLGSLGALYRGMGRYDKAADQFNRALPLAARVHGTNHPDVGRLHHNIAVFLTGSNQKDLAAEHYRNAEAILTRTLGPRHPDLATVYSDWALLWARSDWKQAAGLYEKALDIEEQWLESALVGGTEEDKTLYATRLETLMDRVVSFEYGGDGRGRPEVMRIALGAVLRNKARVLEASAAHVGALRERMSPEDRTLLDELARVRGAYAAAMTRGPRGMTVAEHNAETDRLRAEADAIEARIAERSAGYRRGRAKVTIEAVAARIPKDAVLMEFVRYQPRNTHFYSAASERLGRPKYMVYVLWPDGRVWHHQMSVDAFEIDRKVDLIRKGLQDPSARPHETGTQLALLHDVLFGQVGAELGPVKHVLISPDAALALVPFGALIDRENKFLITKYSFTYLSTGRDLLRLGAGGGARRSAPLLVANPDYDAPGEAGATALPDAPKGSLPTIARVKFSPLPGTAEEADALRRLLPDPSVRLERVATETALKQASSPRILHVATHGFFLGSDGKAGQGKARGLELEVPPESLPQVASEVDGRKLPVPHPMFLSGIALAGANVRKGQADDGILTAYEASSLDLTGTELVVLSACETGLGERAGSEGVRGLRRALVLAGSETQVMSLWQVDDEATRDLMTTYYQKLFREGKGRAEAMRESQLALLQRPDHSHPYYWASFIVSGAWGPLEGVTPAKNEATSAVRGAVPPGGARGCGCEVAGRNGGTRVPWGGFAALVALAVARRMRGARARGQGEARPRRIGVAPRVSPPAPPQPGSRPPVPRPAAP</sequence>
<evidence type="ECO:0000256" key="1">
    <source>
        <dbReference type="ARBA" id="ARBA00022737"/>
    </source>
</evidence>
<feature type="domain" description="CHAT" evidence="5">
    <location>
        <begin position="564"/>
        <end position="895"/>
    </location>
</feature>
<dbReference type="InterPro" id="IPR011990">
    <property type="entry name" value="TPR-like_helical_dom_sf"/>
</dbReference>
<dbReference type="AlphaFoldDB" id="A0A4U1IVR3"/>
<evidence type="ECO:0000313" key="6">
    <source>
        <dbReference type="EMBL" id="TKC98550.1"/>
    </source>
</evidence>
<evidence type="ECO:0000259" key="5">
    <source>
        <dbReference type="Pfam" id="PF12770"/>
    </source>
</evidence>
<accession>A0A4U1IVR3</accession>
<gene>
    <name evidence="6" type="ORF">E8A74_41065</name>
</gene>
<reference evidence="6 7" key="1">
    <citation type="submission" date="2019-04" db="EMBL/GenBank/DDBJ databases">
        <authorList>
            <person name="Li Y."/>
            <person name="Wang J."/>
        </authorList>
    </citation>
    <scope>NUCLEOTIDE SEQUENCE [LARGE SCALE GENOMIC DNA]</scope>
    <source>
        <strain evidence="6 7">DSM 14668</strain>
    </source>
</reference>
<dbReference type="EMBL" id="SSMQ01000067">
    <property type="protein sequence ID" value="TKC98550.1"/>
    <property type="molecule type" value="Genomic_DNA"/>
</dbReference>
<dbReference type="Gene3D" id="1.25.40.10">
    <property type="entry name" value="Tetratricopeptide repeat domain"/>
    <property type="match status" value="2"/>
</dbReference>
<dbReference type="Pfam" id="PF12770">
    <property type="entry name" value="CHAT"/>
    <property type="match status" value="1"/>
</dbReference>
<dbReference type="SUPFAM" id="SSF48452">
    <property type="entry name" value="TPR-like"/>
    <property type="match status" value="1"/>
</dbReference>
<dbReference type="PANTHER" id="PTHR45641:SF19">
    <property type="entry name" value="NEPHROCYSTIN-3"/>
    <property type="match status" value="1"/>
</dbReference>
<dbReference type="SMART" id="SM00028">
    <property type="entry name" value="TPR"/>
    <property type="match status" value="5"/>
</dbReference>
<feature type="compositionally biased region" description="Pro residues" evidence="4">
    <location>
        <begin position="978"/>
        <end position="998"/>
    </location>
</feature>
<feature type="repeat" description="TPR" evidence="3">
    <location>
        <begin position="97"/>
        <end position="130"/>
    </location>
</feature>
<feature type="repeat" description="TPR" evidence="3">
    <location>
        <begin position="138"/>
        <end position="171"/>
    </location>
</feature>
<dbReference type="Pfam" id="PF13374">
    <property type="entry name" value="TPR_10"/>
    <property type="match status" value="1"/>
</dbReference>
<dbReference type="Proteomes" id="UP000309215">
    <property type="component" value="Unassembled WGS sequence"/>
</dbReference>
<dbReference type="OrthoDB" id="9761935at2"/>
<feature type="region of interest" description="Disordered" evidence="4">
    <location>
        <begin position="959"/>
        <end position="998"/>
    </location>
</feature>
<proteinExistence type="predicted"/>
<dbReference type="PANTHER" id="PTHR45641">
    <property type="entry name" value="TETRATRICOPEPTIDE REPEAT PROTEIN (AFU_ORTHOLOGUE AFUA_6G03870)"/>
    <property type="match status" value="1"/>
</dbReference>
<keyword evidence="7" id="KW-1185">Reference proteome</keyword>
<dbReference type="InterPro" id="IPR019734">
    <property type="entry name" value="TPR_rpt"/>
</dbReference>
<evidence type="ECO:0000256" key="2">
    <source>
        <dbReference type="ARBA" id="ARBA00022803"/>
    </source>
</evidence>